<protein>
    <recommendedName>
        <fullName evidence="6">Thioredoxin domain-containing protein</fullName>
    </recommendedName>
</protein>
<dbReference type="InterPro" id="IPR013766">
    <property type="entry name" value="Thioredoxin_domain"/>
</dbReference>
<evidence type="ECO:0000313" key="7">
    <source>
        <dbReference type="EMBL" id="OGZ58240.1"/>
    </source>
</evidence>
<name>A0A1G2H7F6_9BACT</name>
<dbReference type="EMBL" id="MHOD01000012">
    <property type="protein sequence ID" value="OGZ58240.1"/>
    <property type="molecule type" value="Genomic_DNA"/>
</dbReference>
<dbReference type="SUPFAM" id="SSF52833">
    <property type="entry name" value="Thioredoxin-like"/>
    <property type="match status" value="1"/>
</dbReference>
<dbReference type="Pfam" id="PF13462">
    <property type="entry name" value="Thioredoxin_4"/>
    <property type="match status" value="1"/>
</dbReference>
<dbReference type="Gene3D" id="3.40.30.10">
    <property type="entry name" value="Glutaredoxin"/>
    <property type="match status" value="1"/>
</dbReference>
<dbReference type="Proteomes" id="UP000177932">
    <property type="component" value="Unassembled WGS sequence"/>
</dbReference>
<dbReference type="GO" id="GO:0016491">
    <property type="term" value="F:oxidoreductase activity"/>
    <property type="evidence" value="ECO:0007669"/>
    <property type="project" value="UniProtKB-KW"/>
</dbReference>
<keyword evidence="2" id="KW-0732">Signal</keyword>
<evidence type="ECO:0000256" key="2">
    <source>
        <dbReference type="ARBA" id="ARBA00022729"/>
    </source>
</evidence>
<evidence type="ECO:0000259" key="6">
    <source>
        <dbReference type="PROSITE" id="PS51352"/>
    </source>
</evidence>
<dbReference type="AlphaFoldDB" id="A0A1G2H7F6"/>
<keyword evidence="4" id="KW-1015">Disulfide bond</keyword>
<feature type="domain" description="Thioredoxin" evidence="6">
    <location>
        <begin position="39"/>
        <end position="233"/>
    </location>
</feature>
<evidence type="ECO:0000313" key="8">
    <source>
        <dbReference type="Proteomes" id="UP000177932"/>
    </source>
</evidence>
<dbReference type="PROSITE" id="PS51352">
    <property type="entry name" value="THIOREDOXIN_2"/>
    <property type="match status" value="1"/>
</dbReference>
<dbReference type="STRING" id="1802158.A2827_02295"/>
<reference evidence="7 8" key="1">
    <citation type="journal article" date="2016" name="Nat. Commun.">
        <title>Thousands of microbial genomes shed light on interconnected biogeochemical processes in an aquifer system.</title>
        <authorList>
            <person name="Anantharaman K."/>
            <person name="Brown C.T."/>
            <person name="Hug L.A."/>
            <person name="Sharon I."/>
            <person name="Castelle C.J."/>
            <person name="Probst A.J."/>
            <person name="Thomas B.C."/>
            <person name="Singh A."/>
            <person name="Wilkins M.J."/>
            <person name="Karaoz U."/>
            <person name="Brodie E.L."/>
            <person name="Williams K.H."/>
            <person name="Hubbard S.S."/>
            <person name="Banfield J.F."/>
        </authorList>
    </citation>
    <scope>NUCLEOTIDE SEQUENCE [LARGE SCALE GENOMIC DNA]</scope>
</reference>
<evidence type="ECO:0000256" key="5">
    <source>
        <dbReference type="ARBA" id="ARBA00023284"/>
    </source>
</evidence>
<dbReference type="InterPro" id="IPR036249">
    <property type="entry name" value="Thioredoxin-like_sf"/>
</dbReference>
<evidence type="ECO:0000256" key="4">
    <source>
        <dbReference type="ARBA" id="ARBA00023157"/>
    </source>
</evidence>
<evidence type="ECO:0000256" key="1">
    <source>
        <dbReference type="ARBA" id="ARBA00005791"/>
    </source>
</evidence>
<evidence type="ECO:0000256" key="3">
    <source>
        <dbReference type="ARBA" id="ARBA00023002"/>
    </source>
</evidence>
<comment type="similarity">
    <text evidence="1">Belongs to the thioredoxin family. DsbA subfamily.</text>
</comment>
<accession>A0A1G2H7F6</accession>
<proteinExistence type="inferred from homology"/>
<dbReference type="PANTHER" id="PTHR13887">
    <property type="entry name" value="GLUTATHIONE S-TRANSFERASE KAPPA"/>
    <property type="match status" value="1"/>
</dbReference>
<sequence length="234" mass="24969">MKNLSIPLAIVVAGFLVSGAIIFSNSMDSKKNANSATGGNVDNSADNIENTDAMDNIKPVSADDHIRGSLEAEVVVVEFSDFQCPFCQSFHSTMVRVIDDYNGRVAWVYRHFPLDSIHPKARKQAQGAECVAELGGNDAFWAYADKIFSGQNPELSQLSSIAQSVGLSSSSFQSCLDSGKYDAEVAKDLNDATASGGNGTPYSVVISKNGSKYVINGAQPYEVVKQIIDDALGI</sequence>
<dbReference type="PANTHER" id="PTHR13887:SF14">
    <property type="entry name" value="DISULFIDE BOND FORMATION PROTEIN D"/>
    <property type="match status" value="1"/>
</dbReference>
<keyword evidence="3" id="KW-0560">Oxidoreductase</keyword>
<gene>
    <name evidence="7" type="ORF">A2827_02295</name>
</gene>
<organism evidence="7 8">
    <name type="scientific">Candidatus Spechtbacteria bacterium RIFCSPHIGHO2_01_FULL_43_30</name>
    <dbReference type="NCBI Taxonomy" id="1802158"/>
    <lineage>
        <taxon>Bacteria</taxon>
        <taxon>Candidatus Spechtiibacteriota</taxon>
    </lineage>
</organism>
<comment type="caution">
    <text evidence="7">The sequence shown here is derived from an EMBL/GenBank/DDBJ whole genome shotgun (WGS) entry which is preliminary data.</text>
</comment>
<dbReference type="InterPro" id="IPR012336">
    <property type="entry name" value="Thioredoxin-like_fold"/>
</dbReference>
<keyword evidence="5" id="KW-0676">Redox-active center</keyword>